<evidence type="ECO:0000256" key="4">
    <source>
        <dbReference type="ARBA" id="ARBA00022695"/>
    </source>
</evidence>
<dbReference type="Gene3D" id="3.30.70.270">
    <property type="match status" value="2"/>
</dbReference>
<dbReference type="InterPro" id="IPR001878">
    <property type="entry name" value="Znf_CCHC"/>
</dbReference>
<evidence type="ECO:0000256" key="3">
    <source>
        <dbReference type="ARBA" id="ARBA00022679"/>
    </source>
</evidence>
<evidence type="ECO:0000256" key="6">
    <source>
        <dbReference type="ARBA" id="ARBA00022759"/>
    </source>
</evidence>
<evidence type="ECO:0000256" key="7">
    <source>
        <dbReference type="ARBA" id="ARBA00022801"/>
    </source>
</evidence>
<dbReference type="CDD" id="cd00024">
    <property type="entry name" value="CD_CSD"/>
    <property type="match status" value="1"/>
</dbReference>
<dbReference type="Proteomes" id="UP001176940">
    <property type="component" value="Unassembled WGS sequence"/>
</dbReference>
<dbReference type="CDD" id="cd01647">
    <property type="entry name" value="RT_LTR"/>
    <property type="match status" value="1"/>
</dbReference>
<evidence type="ECO:0000256" key="9">
    <source>
        <dbReference type="ARBA" id="ARBA00023125"/>
    </source>
</evidence>
<dbReference type="InterPro" id="IPR021109">
    <property type="entry name" value="Peptidase_aspartic_dom_sf"/>
</dbReference>
<dbReference type="SUPFAM" id="SSF47823">
    <property type="entry name" value="lambda integrase-like, N-terminal domain"/>
    <property type="match status" value="1"/>
</dbReference>
<dbReference type="PANTHER" id="PTHR37984:SF5">
    <property type="entry name" value="PROTEIN NYNRIN-LIKE"/>
    <property type="match status" value="1"/>
</dbReference>
<dbReference type="InterPro" id="IPR000953">
    <property type="entry name" value="Chromo/chromo_shadow_dom"/>
</dbReference>
<feature type="domain" description="CCHC-type" evidence="14">
    <location>
        <begin position="194"/>
        <end position="209"/>
    </location>
</feature>
<evidence type="ECO:0000256" key="11">
    <source>
        <dbReference type="PROSITE-ProRule" id="PRU00047"/>
    </source>
</evidence>
<dbReference type="EMBL" id="CAUEEQ010000872">
    <property type="protein sequence ID" value="CAJ0918170.1"/>
    <property type="molecule type" value="Genomic_DNA"/>
</dbReference>
<keyword evidence="3" id="KW-0808">Transferase</keyword>
<dbReference type="Gene3D" id="2.40.70.10">
    <property type="entry name" value="Acid Proteases"/>
    <property type="match status" value="1"/>
</dbReference>
<dbReference type="InterPro" id="IPR023780">
    <property type="entry name" value="Chromo_domain"/>
</dbReference>
<sequence length="1563" mass="175466">MQSGISAPLVALKPRSSGDPAQQVKIIISLLHGDPQDWAFSLAPGDPALRDVDAALRDVDAFFLALGLLYDEPNSVDQAEKILLALCQGQDEAEVYCQKFRKWSVLIQFNECALAAIFRKGLSEALKDVMVGFPTPAGLNESMSLAIQIDRRLRERKAVHHLAVFSENRPEPMHCDRTLTRAEQQEHRRRNGLCFYCGESTHAISDCPKRTKRFARSATIGTVQSKFLLSATLICSLSSYSVMAFVDSGAALNLMDLEFARRCGFSLEPLQYPIPLRGIDATPLARNKPQYWTQLTMCMAPAHQEDIRFLVLHNLHDVVVLGLPWKQVHNPVLVWKSMSVSGWGCQGVHGDVPLLSISPSTPSEVPEFLSDYLDVFEEPKSGALPPHRDCDCAINLIPGSKFPKGRLFNLSVPEHAAMRSYMKESLEKGHIRPSSSPLGAGFFFVAKKDGSLRPCIDYRLLNKITVKFQYPLLLMSDLFARIKGASWFTKIDLRGAYNLVRIKQGDEWKTAFNTPEGHFEYLVMPFGLSNAPSVFQSFLHDIFREYLDRFMIVYFDDILVFSDDWESHVKQVRMVFQVLCANSLFVKGSKCLFGVQKVSFLGFIFSPSTIEMDPVKVQAIYDWTQPTSVKSLQKFLGFANFYRRFIANFSGIAKPLTDLTKKGADVVNWSSVAVEAFQELKRRFSSAPVLCQPDVSLPFQVEVDASEIGARAVLSQRSSDGSVMKPCAFFSRKFSPAERNYDVGNRELLAMKWAFEEWRHWLEGAKYRVVVLTDHKNLTYLKSAKRLNPRQARWSLFFSRFDFVVSYLPGSKNVKADALSRSFVPDSPGVPEPAGILKEGVEPSDCPGVDTVVDRLQQIWTHVVDNLTLSQEKAQRFTNRRRCVGPRLRVGDLVWLLSRHVPMKVSSPKFKPRFIGLYKISKVLNPVSFRLDLPASFAIHNVFHRSLLRRYVAPMVPSVDPPAPVLVEGELEYVVEKILDSRVSRRKLQYLVKWKGYGQEDNSWVFASDVHAADLVRAFHLAHPDRPGGSVEEKSKERQTPLVGPTKQEGQMQFNIQNRMKIEAQLCSVEEKSTERQTPLVGPTKQVGQMQFNIRNRMKIEAQFCSVEEKSKERQTPAIEGFKSTDYTVVEQGEVAVVEHQDAPASRSLIATSVRAPIQGAGTPALDNRQSAGIRPARRSSSSSSTSPREHRRSGRRKRDRHVSKRRSYRSRSSRRSRRSRASRWRSPSSSDSSSGRSHRQESSRRRSIHRMERQGPMTPVAREASGPDTGAPIGFTGTAPSGALGGGGLPTFDLGCPGDLMPLIRSSIAPSTWKAYGKAWEEWCLLADGKPVGSSEEARMQVTMAFLSKMHAMGVSGSVARNRVSALAFHFKLRGWPDSTKHFLVSQLLKGWRRADRHGDNRRPISFDLLVSLVKALEPVCDSKYEAALMSAAFGLAFFGAMRVSEIVPTALNKPGGLRREDILICEDGIRIRICKSKTDQEGRGTWFPIFAINKDICPLVLIKDYMRVRKDGSQLFIHENGLPLVSGQFLAILRRVIVTIGNARGRIWDVLISDRCSDRSI</sequence>
<dbReference type="PANTHER" id="PTHR37984">
    <property type="entry name" value="PROTEIN CBG26694"/>
    <property type="match status" value="1"/>
</dbReference>
<feature type="domain" description="Chromo" evidence="13">
    <location>
        <begin position="973"/>
        <end position="1020"/>
    </location>
</feature>
<keyword evidence="7" id="KW-0378">Hydrolase</keyword>
<accession>A0ABN9KP73</accession>
<comment type="subcellular location">
    <subcellularLocation>
        <location evidence="1">Nucleus</location>
    </subcellularLocation>
</comment>
<feature type="region of interest" description="Disordered" evidence="12">
    <location>
        <begin position="1160"/>
        <end position="1280"/>
    </location>
</feature>
<keyword evidence="11" id="KW-0479">Metal-binding</keyword>
<feature type="domain" description="Reverse transcriptase" evidence="15">
    <location>
        <begin position="426"/>
        <end position="605"/>
    </location>
</feature>
<dbReference type="InterPro" id="IPR011010">
    <property type="entry name" value="DNA_brk_join_enz"/>
</dbReference>
<dbReference type="InterPro" id="IPR043502">
    <property type="entry name" value="DNA/RNA_pol_sf"/>
</dbReference>
<evidence type="ECO:0000256" key="1">
    <source>
        <dbReference type="ARBA" id="ARBA00004123"/>
    </source>
</evidence>
<dbReference type="InterPro" id="IPR016197">
    <property type="entry name" value="Chromo-like_dom_sf"/>
</dbReference>
<gene>
    <name evidence="16" type="ORF">RIMI_LOCUS704025</name>
</gene>
<proteinExistence type="inferred from homology"/>
<comment type="similarity">
    <text evidence="2">Belongs to the beta type-B retroviral polymerase family. HERV class-II K(HML-2) pol subfamily.</text>
</comment>
<name>A0ABN9KP73_9NEOB</name>
<keyword evidence="6" id="KW-0255">Endonuclease</keyword>
<feature type="compositionally biased region" description="Basic and acidic residues" evidence="12">
    <location>
        <begin position="1239"/>
        <end position="1254"/>
    </location>
</feature>
<evidence type="ECO:0000256" key="2">
    <source>
        <dbReference type="ARBA" id="ARBA00010879"/>
    </source>
</evidence>
<dbReference type="Gene3D" id="1.10.150.130">
    <property type="match status" value="1"/>
</dbReference>
<keyword evidence="11" id="KW-0862">Zinc</keyword>
<evidence type="ECO:0000256" key="12">
    <source>
        <dbReference type="SAM" id="MobiDB-lite"/>
    </source>
</evidence>
<dbReference type="Gene3D" id="2.40.50.40">
    <property type="match status" value="1"/>
</dbReference>
<dbReference type="SMART" id="SM00298">
    <property type="entry name" value="CHROMO"/>
    <property type="match status" value="1"/>
</dbReference>
<dbReference type="InterPro" id="IPR041373">
    <property type="entry name" value="RT_RNaseH"/>
</dbReference>
<evidence type="ECO:0000256" key="10">
    <source>
        <dbReference type="ARBA" id="ARBA00023172"/>
    </source>
</evidence>
<evidence type="ECO:0000256" key="5">
    <source>
        <dbReference type="ARBA" id="ARBA00022722"/>
    </source>
</evidence>
<evidence type="ECO:0000313" key="16">
    <source>
        <dbReference type="EMBL" id="CAJ0918170.1"/>
    </source>
</evidence>
<dbReference type="PROSITE" id="PS50158">
    <property type="entry name" value="ZF_CCHC"/>
    <property type="match status" value="1"/>
</dbReference>
<dbReference type="Pfam" id="PF17917">
    <property type="entry name" value="RT_RNaseH"/>
    <property type="match status" value="1"/>
</dbReference>
<feature type="compositionally biased region" description="Basic and acidic residues" evidence="12">
    <location>
        <begin position="1024"/>
        <end position="1039"/>
    </location>
</feature>
<dbReference type="SUPFAM" id="SSF57756">
    <property type="entry name" value="Retrovirus zinc finger-like domains"/>
    <property type="match status" value="1"/>
</dbReference>
<protein>
    <recommendedName>
        <fullName evidence="18">Reverse transcriptase</fullName>
    </recommendedName>
</protein>
<dbReference type="InterPro" id="IPR043128">
    <property type="entry name" value="Rev_trsase/Diguanyl_cyclase"/>
</dbReference>
<evidence type="ECO:0008006" key="18">
    <source>
        <dbReference type="Google" id="ProtNLM"/>
    </source>
</evidence>
<keyword evidence="17" id="KW-1185">Reference proteome</keyword>
<dbReference type="Gene3D" id="4.10.60.10">
    <property type="entry name" value="Zinc finger, CCHC-type"/>
    <property type="match status" value="1"/>
</dbReference>
<dbReference type="InterPro" id="IPR010998">
    <property type="entry name" value="Integrase_recombinase_N"/>
</dbReference>
<dbReference type="PROSITE" id="PS50013">
    <property type="entry name" value="CHROMO_2"/>
    <property type="match status" value="1"/>
</dbReference>
<keyword evidence="5" id="KW-0540">Nuclease</keyword>
<keyword evidence="9" id="KW-0238">DNA-binding</keyword>
<comment type="caution">
    <text evidence="16">The sequence shown here is derived from an EMBL/GenBank/DDBJ whole genome shotgun (WGS) entry which is preliminary data.</text>
</comment>
<dbReference type="InterPro" id="IPR036875">
    <property type="entry name" value="Znf_CCHC_sf"/>
</dbReference>
<dbReference type="CDD" id="cd09274">
    <property type="entry name" value="RNase_HI_RT_Ty3"/>
    <property type="match status" value="1"/>
</dbReference>
<feature type="region of interest" description="Disordered" evidence="12">
    <location>
        <begin position="1024"/>
        <end position="1047"/>
    </location>
</feature>
<organism evidence="16 17">
    <name type="scientific">Ranitomeya imitator</name>
    <name type="common">mimic poison frog</name>
    <dbReference type="NCBI Taxonomy" id="111125"/>
    <lineage>
        <taxon>Eukaryota</taxon>
        <taxon>Metazoa</taxon>
        <taxon>Chordata</taxon>
        <taxon>Craniata</taxon>
        <taxon>Vertebrata</taxon>
        <taxon>Euteleostomi</taxon>
        <taxon>Amphibia</taxon>
        <taxon>Batrachia</taxon>
        <taxon>Anura</taxon>
        <taxon>Neobatrachia</taxon>
        <taxon>Hyloidea</taxon>
        <taxon>Dendrobatidae</taxon>
        <taxon>Dendrobatinae</taxon>
        <taxon>Ranitomeya</taxon>
    </lineage>
</organism>
<dbReference type="InterPro" id="IPR056924">
    <property type="entry name" value="SH3_Tf2-1"/>
</dbReference>
<dbReference type="SUPFAM" id="SSF54160">
    <property type="entry name" value="Chromo domain-like"/>
    <property type="match status" value="1"/>
</dbReference>
<dbReference type="SUPFAM" id="SSF56349">
    <property type="entry name" value="DNA breaking-rejoining enzymes"/>
    <property type="match status" value="1"/>
</dbReference>
<dbReference type="InterPro" id="IPR013762">
    <property type="entry name" value="Integrase-like_cat_sf"/>
</dbReference>
<dbReference type="Gene3D" id="3.10.10.10">
    <property type="entry name" value="HIV Type 1 Reverse Transcriptase, subunit A, domain 1"/>
    <property type="match status" value="1"/>
</dbReference>
<dbReference type="InterPro" id="IPR050951">
    <property type="entry name" value="Retrovirus_Pol_polyprotein"/>
</dbReference>
<feature type="compositionally biased region" description="Basic residues" evidence="12">
    <location>
        <begin position="1190"/>
        <end position="1224"/>
    </location>
</feature>
<evidence type="ECO:0000313" key="17">
    <source>
        <dbReference type="Proteomes" id="UP001176940"/>
    </source>
</evidence>
<evidence type="ECO:0000259" key="13">
    <source>
        <dbReference type="PROSITE" id="PS50013"/>
    </source>
</evidence>
<dbReference type="Pfam" id="PF00385">
    <property type="entry name" value="Chromo"/>
    <property type="match status" value="1"/>
</dbReference>
<dbReference type="SUPFAM" id="SSF56672">
    <property type="entry name" value="DNA/RNA polymerases"/>
    <property type="match status" value="1"/>
</dbReference>
<dbReference type="Pfam" id="PF24626">
    <property type="entry name" value="SH3_Tf2-1"/>
    <property type="match status" value="1"/>
</dbReference>
<keyword evidence="10" id="KW-0233">DNA recombination</keyword>
<evidence type="ECO:0000259" key="15">
    <source>
        <dbReference type="PROSITE" id="PS50878"/>
    </source>
</evidence>
<dbReference type="Gene3D" id="1.10.443.10">
    <property type="entry name" value="Intergrase catalytic core"/>
    <property type="match status" value="1"/>
</dbReference>
<keyword evidence="8" id="KW-0695">RNA-directed DNA polymerase</keyword>
<evidence type="ECO:0000259" key="14">
    <source>
        <dbReference type="PROSITE" id="PS50158"/>
    </source>
</evidence>
<evidence type="ECO:0000256" key="8">
    <source>
        <dbReference type="ARBA" id="ARBA00022918"/>
    </source>
</evidence>
<dbReference type="PROSITE" id="PS50878">
    <property type="entry name" value="RT_POL"/>
    <property type="match status" value="1"/>
</dbReference>
<dbReference type="CDD" id="cd00303">
    <property type="entry name" value="retropepsin_like"/>
    <property type="match status" value="1"/>
</dbReference>
<reference evidence="16" key="1">
    <citation type="submission" date="2023-07" db="EMBL/GenBank/DDBJ databases">
        <authorList>
            <person name="Stuckert A."/>
        </authorList>
    </citation>
    <scope>NUCLEOTIDE SEQUENCE</scope>
</reference>
<dbReference type="InterPro" id="IPR000477">
    <property type="entry name" value="RT_dom"/>
</dbReference>
<dbReference type="Pfam" id="PF00078">
    <property type="entry name" value="RVT_1"/>
    <property type="match status" value="1"/>
</dbReference>
<feature type="non-terminal residue" evidence="16">
    <location>
        <position position="1563"/>
    </location>
</feature>
<feature type="compositionally biased region" description="Low complexity" evidence="12">
    <location>
        <begin position="1225"/>
        <end position="1236"/>
    </location>
</feature>
<keyword evidence="4" id="KW-0548">Nucleotidyltransferase</keyword>
<keyword evidence="11" id="KW-0863">Zinc-finger</keyword>